<dbReference type="AlphaFoldDB" id="A0A375IMT6"/>
<dbReference type="GO" id="GO:0061599">
    <property type="term" value="F:molybdopterin molybdotransferase activity"/>
    <property type="evidence" value="ECO:0007669"/>
    <property type="project" value="UniProtKB-UniRule"/>
</dbReference>
<gene>
    <name evidence="6" type="ORF">CT19425_MP70136</name>
</gene>
<dbReference type="GO" id="GO:0005829">
    <property type="term" value="C:cytosol"/>
    <property type="evidence" value="ECO:0007669"/>
    <property type="project" value="TreeGrafter"/>
</dbReference>
<evidence type="ECO:0000256" key="2">
    <source>
        <dbReference type="ARBA" id="ARBA00010763"/>
    </source>
</evidence>
<organism evidence="6 7">
    <name type="scientific">Cupriavidus taiwanensis</name>
    <dbReference type="NCBI Taxonomy" id="164546"/>
    <lineage>
        <taxon>Bacteria</taxon>
        <taxon>Pseudomonadati</taxon>
        <taxon>Pseudomonadota</taxon>
        <taxon>Betaproteobacteria</taxon>
        <taxon>Burkholderiales</taxon>
        <taxon>Burkholderiaceae</taxon>
        <taxon>Cupriavidus</taxon>
    </lineage>
</organism>
<dbReference type="InterPro" id="IPR001453">
    <property type="entry name" value="MoaB/Mog_dom"/>
</dbReference>
<keyword evidence="6" id="KW-0614">Plasmid</keyword>
<name>A0A375IMT6_9BURK</name>
<keyword evidence="4" id="KW-0500">Molybdenum</keyword>
<protein>
    <recommendedName>
        <fullName evidence="4">Molybdopterin molybdenumtransferase</fullName>
        <ecNumber evidence="4">2.10.1.1</ecNumber>
    </recommendedName>
</protein>
<dbReference type="InterPro" id="IPR036135">
    <property type="entry name" value="MoeA_linker/N_sf"/>
</dbReference>
<evidence type="ECO:0000259" key="5">
    <source>
        <dbReference type="SMART" id="SM00852"/>
    </source>
</evidence>
<evidence type="ECO:0000313" key="6">
    <source>
        <dbReference type="EMBL" id="SPK75976.1"/>
    </source>
</evidence>
<dbReference type="SUPFAM" id="SSF63882">
    <property type="entry name" value="MoeA N-terminal region -like"/>
    <property type="match status" value="1"/>
</dbReference>
<dbReference type="GO" id="GO:0046872">
    <property type="term" value="F:metal ion binding"/>
    <property type="evidence" value="ECO:0007669"/>
    <property type="project" value="UniProtKB-UniRule"/>
</dbReference>
<dbReference type="Pfam" id="PF00994">
    <property type="entry name" value="MoCF_biosynth"/>
    <property type="match status" value="1"/>
</dbReference>
<comment type="cofactor">
    <cofactor evidence="4">
        <name>Mg(2+)</name>
        <dbReference type="ChEBI" id="CHEBI:18420"/>
    </cofactor>
</comment>
<dbReference type="Gene3D" id="2.170.190.11">
    <property type="entry name" value="Molybdopterin biosynthesis moea protein, domain 3"/>
    <property type="match status" value="1"/>
</dbReference>
<dbReference type="InterPro" id="IPR036688">
    <property type="entry name" value="MoeA_C_domain_IV_sf"/>
</dbReference>
<dbReference type="Gene3D" id="3.90.105.10">
    <property type="entry name" value="Molybdopterin biosynthesis moea protein, domain 2"/>
    <property type="match status" value="1"/>
</dbReference>
<dbReference type="PANTHER" id="PTHR10192">
    <property type="entry name" value="MOLYBDOPTERIN BIOSYNTHESIS PROTEIN"/>
    <property type="match status" value="1"/>
</dbReference>
<keyword evidence="4" id="KW-0460">Magnesium</keyword>
<dbReference type="Gene3D" id="3.40.980.10">
    <property type="entry name" value="MoaB/Mog-like domain"/>
    <property type="match status" value="1"/>
</dbReference>
<geneLocation type="plasmid" evidence="6">
    <name>II</name>
</geneLocation>
<reference evidence="6 7" key="1">
    <citation type="submission" date="2018-01" db="EMBL/GenBank/DDBJ databases">
        <authorList>
            <person name="Gaut B.S."/>
            <person name="Morton B.R."/>
            <person name="Clegg M.T."/>
            <person name="Duvall M.R."/>
        </authorList>
    </citation>
    <scope>NUCLEOTIDE SEQUENCE [LARGE SCALE GENOMIC DNA]</scope>
    <source>
        <strain evidence="6">Cupriavidus taiwanensis LMG 19425</strain>
        <plasmid evidence="7">Plasmid ii</plasmid>
    </source>
</reference>
<comment type="pathway">
    <text evidence="4">Cofactor biosynthesis; molybdopterin biosynthesis.</text>
</comment>
<dbReference type="UniPathway" id="UPA00344"/>
<dbReference type="SMART" id="SM00852">
    <property type="entry name" value="MoCF_biosynth"/>
    <property type="match status" value="1"/>
</dbReference>
<dbReference type="CDD" id="cd00887">
    <property type="entry name" value="MoeA"/>
    <property type="match status" value="1"/>
</dbReference>
<dbReference type="PANTHER" id="PTHR10192:SF5">
    <property type="entry name" value="GEPHYRIN"/>
    <property type="match status" value="1"/>
</dbReference>
<keyword evidence="4" id="KW-0501">Molybdenum cofactor biosynthesis</keyword>
<keyword evidence="4" id="KW-0479">Metal-binding</keyword>
<accession>A0A375IMT6</accession>
<proteinExistence type="inferred from homology"/>
<comment type="similarity">
    <text evidence="2 4">Belongs to the MoeA family.</text>
</comment>
<evidence type="ECO:0000256" key="3">
    <source>
        <dbReference type="ARBA" id="ARBA00047317"/>
    </source>
</evidence>
<dbReference type="GO" id="GO:0006777">
    <property type="term" value="P:Mo-molybdopterin cofactor biosynthetic process"/>
    <property type="evidence" value="ECO:0007669"/>
    <property type="project" value="UniProtKB-UniRule"/>
</dbReference>
<keyword evidence="4" id="KW-0808">Transferase</keyword>
<dbReference type="InterPro" id="IPR036425">
    <property type="entry name" value="MoaB/Mog-like_dom_sf"/>
</dbReference>
<evidence type="ECO:0000256" key="1">
    <source>
        <dbReference type="ARBA" id="ARBA00002901"/>
    </source>
</evidence>
<dbReference type="Gene3D" id="2.40.340.10">
    <property type="entry name" value="MoeA, C-terminal, domain IV"/>
    <property type="match status" value="1"/>
</dbReference>
<dbReference type="SUPFAM" id="SSF63867">
    <property type="entry name" value="MoeA C-terminal domain-like"/>
    <property type="match status" value="1"/>
</dbReference>
<dbReference type="InterPro" id="IPR005110">
    <property type="entry name" value="MoeA_linker/N"/>
</dbReference>
<dbReference type="EC" id="2.10.1.1" evidence="4"/>
<evidence type="ECO:0000256" key="4">
    <source>
        <dbReference type="RuleBase" id="RU365090"/>
    </source>
</evidence>
<feature type="domain" description="MoaB/Mog" evidence="5">
    <location>
        <begin position="174"/>
        <end position="312"/>
    </location>
</feature>
<comment type="catalytic activity">
    <reaction evidence="3">
        <text>adenylyl-molybdopterin + molybdate = Mo-molybdopterin + AMP + H(+)</text>
        <dbReference type="Rhea" id="RHEA:35047"/>
        <dbReference type="ChEBI" id="CHEBI:15378"/>
        <dbReference type="ChEBI" id="CHEBI:36264"/>
        <dbReference type="ChEBI" id="CHEBI:62727"/>
        <dbReference type="ChEBI" id="CHEBI:71302"/>
        <dbReference type="ChEBI" id="CHEBI:456215"/>
        <dbReference type="EC" id="2.10.1.1"/>
    </reaction>
</comment>
<dbReference type="Proteomes" id="UP000255505">
    <property type="component" value="Plasmid II"/>
</dbReference>
<dbReference type="EMBL" id="LT991977">
    <property type="protein sequence ID" value="SPK75976.1"/>
    <property type="molecule type" value="Genomic_DNA"/>
</dbReference>
<evidence type="ECO:0000313" key="7">
    <source>
        <dbReference type="Proteomes" id="UP000255505"/>
    </source>
</evidence>
<comment type="function">
    <text evidence="1 4">Catalyzes the insertion of molybdate into adenylated molybdopterin with the concomitant release of AMP.</text>
</comment>
<dbReference type="SUPFAM" id="SSF53218">
    <property type="entry name" value="Molybdenum cofactor biosynthesis proteins"/>
    <property type="match status" value="1"/>
</dbReference>
<sequence>MLSFKAAQCLFAESVGRVVETERVWLGVATGRVLAQDVTACFDAPSADKSAMDGYAIRSEDLASGQPFAIQQVCYAGMTPRALRPGHATRLFTGSLLPRCADTVIPEEQAVASGGHVSFATSLRSGAHVRRRGEDVRAGAPIVSAGTVLSSGHIAALASQGIEEVWVFRLVEVALLVTGDEVAGHGEPVGAHQVRDVNGPMLESLVESLGSIVRSRRYVGDDEHAIHEALVELTDEADIVLVTGGAAGGAKDLGVPALVCAGGELLFHHVNMKPGKPVSAGRLRGKAVVFLPGNPGAVYTTFALLVSPMLRKLQGRVNLFPPVTQVRADVTSQGKSHRDEFLRATRTAPVAGLDCVRLHAQQSSGSVSLLGDASGFVHLAPQTTVRANDLVPYYDFATWLR</sequence>
<dbReference type="InterPro" id="IPR038987">
    <property type="entry name" value="MoeA-like"/>
</dbReference>
<dbReference type="Pfam" id="PF03453">
    <property type="entry name" value="MoeA_N"/>
    <property type="match status" value="1"/>
</dbReference>